<organism evidence="1">
    <name type="scientific">viral metagenome</name>
    <dbReference type="NCBI Taxonomy" id="1070528"/>
    <lineage>
        <taxon>unclassified sequences</taxon>
        <taxon>metagenomes</taxon>
        <taxon>organismal metagenomes</taxon>
    </lineage>
</organism>
<accession>A0A6H2A4L9</accession>
<dbReference type="EMBL" id="MT141786">
    <property type="protein sequence ID" value="QJA70358.1"/>
    <property type="molecule type" value="Genomic_DNA"/>
</dbReference>
<name>A0A6H2A4L9_9ZZZZ</name>
<evidence type="ECO:0000313" key="4">
    <source>
        <dbReference type="EMBL" id="QJB02787.1"/>
    </source>
</evidence>
<evidence type="ECO:0000313" key="2">
    <source>
        <dbReference type="EMBL" id="QJA56919.1"/>
    </source>
</evidence>
<dbReference type="EMBL" id="MT143807">
    <property type="protein sequence ID" value="QJB02787.1"/>
    <property type="molecule type" value="Genomic_DNA"/>
</dbReference>
<dbReference type="AlphaFoldDB" id="A0A6H2A4L9"/>
<dbReference type="EMBL" id="MT141245">
    <property type="protein sequence ID" value="QJA56919.1"/>
    <property type="molecule type" value="Genomic_DNA"/>
</dbReference>
<evidence type="ECO:0000313" key="3">
    <source>
        <dbReference type="EMBL" id="QJA70358.1"/>
    </source>
</evidence>
<protein>
    <recommendedName>
        <fullName evidence="6">Calcineurin-like phosphoesterase domain-containing protein</fullName>
    </recommendedName>
</protein>
<proteinExistence type="predicted"/>
<gene>
    <name evidence="5" type="ORF">MM171A02446_0011</name>
    <name evidence="4" type="ORF">MM171B01066_0007</name>
    <name evidence="3" type="ORF">MM415A03778_0007</name>
    <name evidence="2" type="ORF">MM415B01769_0010</name>
    <name evidence="1" type="ORF">TM448A04695_0007</name>
</gene>
<evidence type="ECO:0000313" key="5">
    <source>
        <dbReference type="EMBL" id="QJH92724.1"/>
    </source>
</evidence>
<dbReference type="EMBL" id="MT144502">
    <property type="protein sequence ID" value="QJA54390.1"/>
    <property type="molecule type" value="Genomic_DNA"/>
</dbReference>
<dbReference type="EMBL" id="MT143914">
    <property type="protein sequence ID" value="QJH92724.1"/>
    <property type="molecule type" value="Genomic_DNA"/>
</dbReference>
<reference evidence="1" key="1">
    <citation type="submission" date="2020-03" db="EMBL/GenBank/DDBJ databases">
        <title>The deep terrestrial virosphere.</title>
        <authorList>
            <person name="Holmfeldt K."/>
            <person name="Nilsson E."/>
            <person name="Simone D."/>
            <person name="Lopez-Fernandez M."/>
            <person name="Wu X."/>
            <person name="de Brujin I."/>
            <person name="Lundin D."/>
            <person name="Andersson A."/>
            <person name="Bertilsson S."/>
            <person name="Dopson M."/>
        </authorList>
    </citation>
    <scope>NUCLEOTIDE SEQUENCE</scope>
    <source>
        <strain evidence="5">MM171A02446</strain>
        <strain evidence="4">MM171B01066</strain>
        <strain evidence="3">MM415A03778</strain>
        <strain evidence="2">MM415B01769</strain>
        <strain evidence="1">TM448A04695</strain>
    </source>
</reference>
<sequence>MQTTGLFVIHKITVDVKEINKPIYLIPFGDIHRSSQMCHVEKWKEFLLWAKKKERALFLGMGDYDDLTSASERNILINRGLHDTTTKTINDLYRTHTEKLAKELIFMHGKLIGLMEGNHYGEFSNGTTTTQALADKLETKYLGCSAFIRLAFRYGKKRASVDVWAHHGKGAARLMGGSINRVQQMGESAEADIFLMGHDHKKAVGMMDKLHLSEGNSGLKLRHKKQLYIRTGSFLKGYENNTVSYVADMALNPTNLGVVKIEITPRRVENKNGDSYYLDLHASI</sequence>
<evidence type="ECO:0008006" key="6">
    <source>
        <dbReference type="Google" id="ProtNLM"/>
    </source>
</evidence>
<evidence type="ECO:0000313" key="1">
    <source>
        <dbReference type="EMBL" id="QJA54390.1"/>
    </source>
</evidence>